<evidence type="ECO:0000256" key="3">
    <source>
        <dbReference type="SAM" id="MobiDB-lite"/>
    </source>
</evidence>
<evidence type="ECO:0000256" key="2">
    <source>
        <dbReference type="ARBA" id="ARBA00022840"/>
    </source>
</evidence>
<organism evidence="4 5">
    <name type="scientific">Eutrema salsugineum</name>
    <name type="common">Saltwater cress</name>
    <name type="synonym">Sisymbrium salsugineum</name>
    <dbReference type="NCBI Taxonomy" id="72664"/>
    <lineage>
        <taxon>Eukaryota</taxon>
        <taxon>Viridiplantae</taxon>
        <taxon>Streptophyta</taxon>
        <taxon>Embryophyta</taxon>
        <taxon>Tracheophyta</taxon>
        <taxon>Spermatophyta</taxon>
        <taxon>Magnoliopsida</taxon>
        <taxon>eudicotyledons</taxon>
        <taxon>Gunneridae</taxon>
        <taxon>Pentapetalae</taxon>
        <taxon>rosids</taxon>
        <taxon>malvids</taxon>
        <taxon>Brassicales</taxon>
        <taxon>Brassicaceae</taxon>
        <taxon>Eutremeae</taxon>
        <taxon>Eutrema</taxon>
    </lineage>
</organism>
<dbReference type="FunFam" id="1.20.1270.10:FF:000002">
    <property type="entry name" value="Heat shock 70 kDa protein 4"/>
    <property type="match status" value="1"/>
</dbReference>
<dbReference type="PANTHER" id="PTHR45639:SF4">
    <property type="entry name" value="HSC70CB, ISOFORM G"/>
    <property type="match status" value="1"/>
</dbReference>
<keyword evidence="5" id="KW-1185">Reference proteome</keyword>
<gene>
    <name evidence="4" type="ORF">EUTSA_v100181450mg</name>
</gene>
<feature type="non-terminal residue" evidence="4">
    <location>
        <position position="1"/>
    </location>
</feature>
<dbReference type="Proteomes" id="UP000030689">
    <property type="component" value="Unassembled WGS sequence"/>
</dbReference>
<dbReference type="InterPro" id="IPR029048">
    <property type="entry name" value="HSP70_C_sf"/>
</dbReference>
<dbReference type="STRING" id="72664.V4JPD5"/>
<dbReference type="InterPro" id="IPR013126">
    <property type="entry name" value="Hsp_70_fam"/>
</dbReference>
<dbReference type="GO" id="GO:0140662">
    <property type="term" value="F:ATP-dependent protein folding chaperone"/>
    <property type="evidence" value="ECO:0007669"/>
    <property type="project" value="InterPro"/>
</dbReference>
<feature type="compositionally biased region" description="Low complexity" evidence="3">
    <location>
        <begin position="170"/>
        <end position="183"/>
    </location>
</feature>
<dbReference type="PANTHER" id="PTHR45639">
    <property type="entry name" value="HSC70CB, ISOFORM G-RELATED"/>
    <property type="match status" value="1"/>
</dbReference>
<dbReference type="EMBL" id="KI517953">
    <property type="protein sequence ID" value="ESQ26995.1"/>
    <property type="molecule type" value="Genomic_DNA"/>
</dbReference>
<evidence type="ECO:0000256" key="1">
    <source>
        <dbReference type="ARBA" id="ARBA00022741"/>
    </source>
</evidence>
<dbReference type="OMA" id="YHRRISC"/>
<accession>V4JPD5</accession>
<evidence type="ECO:0000313" key="4">
    <source>
        <dbReference type="EMBL" id="ESQ26995.1"/>
    </source>
</evidence>
<dbReference type="GO" id="GO:0005524">
    <property type="term" value="F:ATP binding"/>
    <property type="evidence" value="ECO:0007669"/>
    <property type="project" value="UniProtKB-KW"/>
</dbReference>
<dbReference type="eggNOG" id="KOG0103">
    <property type="taxonomic scope" value="Eukaryota"/>
</dbReference>
<name>V4JPD5_EUTSA</name>
<keyword evidence="1" id="KW-0547">Nucleotide-binding</keyword>
<dbReference type="Gramene" id="ESQ26995">
    <property type="protein sequence ID" value="ESQ26995"/>
    <property type="gene ID" value="EUTSA_v100181450mg"/>
</dbReference>
<protein>
    <recommendedName>
        <fullName evidence="6">Heat shock protein 70</fullName>
    </recommendedName>
</protein>
<proteinExistence type="predicted"/>
<dbReference type="Gene3D" id="1.20.1270.10">
    <property type="match status" value="2"/>
</dbReference>
<dbReference type="SUPFAM" id="SSF100934">
    <property type="entry name" value="Heat shock protein 70kD (HSP70), C-terminal subdomain"/>
    <property type="match status" value="2"/>
</dbReference>
<dbReference type="GO" id="GO:0005634">
    <property type="term" value="C:nucleus"/>
    <property type="evidence" value="ECO:0007669"/>
    <property type="project" value="TreeGrafter"/>
</dbReference>
<feature type="region of interest" description="Disordered" evidence="3">
    <location>
        <begin position="164"/>
        <end position="216"/>
    </location>
</feature>
<evidence type="ECO:0000313" key="5">
    <source>
        <dbReference type="Proteomes" id="UP000030689"/>
    </source>
</evidence>
<dbReference type="AlphaFoldDB" id="V4JPD5"/>
<evidence type="ECO:0008006" key="6">
    <source>
        <dbReference type="Google" id="ProtNLM"/>
    </source>
</evidence>
<keyword evidence="2" id="KW-0067">ATP-binding</keyword>
<sequence>ETKDRKNAVESYVYDMRNKLSDKYQEYITDSEREAFLASLQEVEDWLYEDGEEETKGVYVAKLEELKKVGDPVEERYKESLERGSVIDQLSYCINSYREAAVSNDPKFDHIELAEKQKVLNECVEAEAWLREKQQQQDTLPKYATPALLSADVTSKAEALDKFCRPVMTKPKPAAKAEPPQAKGGESADDGKSEPQPQPPVSGEPMETENPTQGSA</sequence>
<dbReference type="KEGG" id="eus:EUTSA_v100181450m"/>
<dbReference type="GO" id="GO:0005829">
    <property type="term" value="C:cytosol"/>
    <property type="evidence" value="ECO:0007669"/>
    <property type="project" value="TreeGrafter"/>
</dbReference>
<reference evidence="4 5" key="1">
    <citation type="journal article" date="2013" name="Front. Plant Sci.">
        <title>The Reference Genome of the Halophytic Plant Eutrema salsugineum.</title>
        <authorList>
            <person name="Yang R."/>
            <person name="Jarvis D.E."/>
            <person name="Chen H."/>
            <person name="Beilstein M.A."/>
            <person name="Grimwood J."/>
            <person name="Jenkins J."/>
            <person name="Shu S."/>
            <person name="Prochnik S."/>
            <person name="Xin M."/>
            <person name="Ma C."/>
            <person name="Schmutz J."/>
            <person name="Wing R.A."/>
            <person name="Mitchell-Olds T."/>
            <person name="Schumaker K.S."/>
            <person name="Wang X."/>
        </authorList>
    </citation>
    <scope>NUCLEOTIDE SEQUENCE [LARGE SCALE GENOMIC DNA]</scope>
</reference>
<dbReference type="Pfam" id="PF00012">
    <property type="entry name" value="HSP70"/>
    <property type="match status" value="1"/>
</dbReference>